<dbReference type="RefSeq" id="WP_016925725.1">
    <property type="nucleotide sequence ID" value="NZ_KB235938.1"/>
</dbReference>
<dbReference type="InterPro" id="IPR010404">
    <property type="entry name" value="CpcT/CpeT"/>
</dbReference>
<evidence type="ECO:0000256" key="3">
    <source>
        <dbReference type="HAMAP-Rule" id="MF_01460"/>
    </source>
</evidence>
<dbReference type="OrthoDB" id="509174at2"/>
<dbReference type="CDD" id="cd16338">
    <property type="entry name" value="CpcT"/>
    <property type="match status" value="1"/>
</dbReference>
<dbReference type="AlphaFoldDB" id="A0A0M2PQE6"/>
<dbReference type="EC" id="4.-.-.-" evidence="3"/>
<protein>
    <recommendedName>
        <fullName evidence="3">Chromophore lyase CpcT/CpeT</fullName>
        <ecNumber evidence="3">4.-.-.-</ecNumber>
    </recommendedName>
</protein>
<comment type="function">
    <text evidence="3">Covalently attaches a chromophore to Cys residue(s) of phycobiliproteins.</text>
</comment>
<evidence type="ECO:0000313" key="5">
    <source>
        <dbReference type="Proteomes" id="UP000034681"/>
    </source>
</evidence>
<dbReference type="eggNOG" id="ENOG502Z877">
    <property type="taxonomic scope" value="Bacteria"/>
</dbReference>
<dbReference type="HAMAP" id="MF_01460">
    <property type="entry name" value="Chrphore_lyase_CpxT"/>
    <property type="match status" value="1"/>
</dbReference>
<keyword evidence="5" id="KW-1185">Reference proteome</keyword>
<dbReference type="Gene3D" id="2.40.128.590">
    <property type="entry name" value="CpcT/CpeT domain"/>
    <property type="match status" value="1"/>
</dbReference>
<dbReference type="Proteomes" id="UP000034681">
    <property type="component" value="Unassembled WGS sequence"/>
</dbReference>
<evidence type="ECO:0000256" key="1">
    <source>
        <dbReference type="ARBA" id="ARBA00008206"/>
    </source>
</evidence>
<dbReference type="InterPro" id="IPR038672">
    <property type="entry name" value="CpcT/CpeT_sf"/>
</dbReference>
<reference evidence="4" key="1">
    <citation type="submission" date="2012-04" db="EMBL/GenBank/DDBJ databases">
        <authorList>
            <person name="Borisov I.G."/>
            <person name="Ivanikova N.V."/>
            <person name="Pinevich A.V."/>
        </authorList>
    </citation>
    <scope>NUCLEOTIDE SEQUENCE</scope>
    <source>
        <strain evidence="4">CALU 1027</strain>
    </source>
</reference>
<dbReference type="PANTHER" id="PTHR35137">
    <property type="entry name" value="CHROMOPHORE LYASE CRL, CHLOROPLASTIC"/>
    <property type="match status" value="1"/>
</dbReference>
<dbReference type="PANTHER" id="PTHR35137:SF1">
    <property type="entry name" value="CHROMOPHORE LYASE CRL, CHLOROPLASTIC"/>
    <property type="match status" value="1"/>
</dbReference>
<dbReference type="STRING" id="317619.GCA_000332315_02608"/>
<comment type="caution">
    <text evidence="4">The sequence shown here is derived from an EMBL/GenBank/DDBJ whole genome shotgun (WGS) entry which is preliminary data.</text>
</comment>
<evidence type="ECO:0000313" key="4">
    <source>
        <dbReference type="EMBL" id="KKI98454.1"/>
    </source>
</evidence>
<accession>A0A0M2PQE6</accession>
<evidence type="ECO:0000256" key="2">
    <source>
        <dbReference type="ARBA" id="ARBA00023239"/>
    </source>
</evidence>
<dbReference type="Pfam" id="PF06206">
    <property type="entry name" value="CpeT"/>
    <property type="match status" value="1"/>
</dbReference>
<dbReference type="GO" id="GO:0017006">
    <property type="term" value="P:protein-tetrapyrrole linkage"/>
    <property type="evidence" value="ECO:0007669"/>
    <property type="project" value="UniProtKB-UniRule"/>
</dbReference>
<sequence>MATVTPHPDLVLFAQWLAGAFSNGDQVAAHPGRYGRIELVFRPLPQGFGEHLGFYGEQAYGYHLDRPYRQVVHRLLWRDNGIEVENYRLPNPQDYVGAGQDPERLRGVRLESLLHREGCSMVFRREGDRFVGQLANPGQCLVPWEGRETYLVSEAVLREGRWTSRDRGFSPDDHQQVWGSVLGSLEFVKVMDFSGDIVL</sequence>
<organism evidence="4 5">
    <name type="scientific">Prochlorothrix hollandica PCC 9006 = CALU 1027</name>
    <dbReference type="NCBI Taxonomy" id="317619"/>
    <lineage>
        <taxon>Bacteria</taxon>
        <taxon>Bacillati</taxon>
        <taxon>Cyanobacteriota</taxon>
        <taxon>Cyanophyceae</taxon>
        <taxon>Prochlorotrichales</taxon>
        <taxon>Prochlorotrichaceae</taxon>
        <taxon>Prochlorothrix</taxon>
    </lineage>
</organism>
<keyword evidence="2 3" id="KW-0456">Lyase</keyword>
<name>A0A0M2PQE6_PROHO</name>
<gene>
    <name evidence="3" type="primary">cpcT</name>
    <name evidence="4" type="ORF">PROH_18550</name>
</gene>
<dbReference type="EMBL" id="AJTX02000008">
    <property type="protein sequence ID" value="KKI98454.1"/>
    <property type="molecule type" value="Genomic_DNA"/>
</dbReference>
<proteinExistence type="inferred from homology"/>
<dbReference type="GO" id="GO:0016829">
    <property type="term" value="F:lyase activity"/>
    <property type="evidence" value="ECO:0007669"/>
    <property type="project" value="UniProtKB-KW"/>
</dbReference>
<comment type="similarity">
    <text evidence="1 3">Belongs to the CpcT/CpeT biliprotein lyase family.</text>
</comment>